<name>A0A1X7ABW5_9RHOB</name>
<dbReference type="EMBL" id="FWFP01000016">
    <property type="protein sequence ID" value="SLN75578.1"/>
    <property type="molecule type" value="Genomic_DNA"/>
</dbReference>
<accession>A0A1X7ABW5</accession>
<keyword evidence="2" id="KW-1185">Reference proteome</keyword>
<sequence>MLQQLLFTFAETQIEENVQPHCVSNELRRKSAMIAAD</sequence>
<dbReference type="Proteomes" id="UP000193778">
    <property type="component" value="Unassembled WGS sequence"/>
</dbReference>
<evidence type="ECO:0000313" key="2">
    <source>
        <dbReference type="Proteomes" id="UP000193778"/>
    </source>
</evidence>
<protein>
    <submittedName>
        <fullName evidence="1">Uncharacterized protein</fullName>
    </submittedName>
</protein>
<evidence type="ECO:0000313" key="1">
    <source>
        <dbReference type="EMBL" id="SLN75578.1"/>
    </source>
</evidence>
<gene>
    <name evidence="1" type="ORF">RUM8411_04230</name>
</gene>
<reference evidence="2" key="1">
    <citation type="submission" date="2017-03" db="EMBL/GenBank/DDBJ databases">
        <authorList>
            <person name="Rodrigo-Torres L."/>
            <person name="Arahal R.D."/>
            <person name="Lucena T."/>
        </authorList>
    </citation>
    <scope>NUCLEOTIDE SEQUENCE [LARGE SCALE GENOMIC DNA]</scope>
    <source>
        <strain evidence="2">CECT 8411</strain>
    </source>
</reference>
<dbReference type="AlphaFoldDB" id="A0A1X7ABW5"/>
<proteinExistence type="predicted"/>
<organism evidence="1 2">
    <name type="scientific">Ruegeria meonggei</name>
    <dbReference type="NCBI Taxonomy" id="1446476"/>
    <lineage>
        <taxon>Bacteria</taxon>
        <taxon>Pseudomonadati</taxon>
        <taxon>Pseudomonadota</taxon>
        <taxon>Alphaproteobacteria</taxon>
        <taxon>Rhodobacterales</taxon>
        <taxon>Roseobacteraceae</taxon>
        <taxon>Ruegeria</taxon>
    </lineage>
</organism>